<dbReference type="AlphaFoldDB" id="A0AAX1UIV8"/>
<dbReference type="EMBL" id="QWGP01000019">
    <property type="protein sequence ID" value="RHZ93101.1"/>
    <property type="molecule type" value="Genomic_DNA"/>
</dbReference>
<dbReference type="Pfam" id="PF25944">
    <property type="entry name" value="Beta-barrel_RND"/>
    <property type="match status" value="1"/>
</dbReference>
<dbReference type="GO" id="GO:0005886">
    <property type="term" value="C:plasma membrane"/>
    <property type="evidence" value="ECO:0007669"/>
    <property type="project" value="UniProtKB-SubCell"/>
</dbReference>
<evidence type="ECO:0000259" key="5">
    <source>
        <dbReference type="Pfam" id="PF25876"/>
    </source>
</evidence>
<dbReference type="Pfam" id="PF25917">
    <property type="entry name" value="BSH_RND"/>
    <property type="match status" value="1"/>
</dbReference>
<dbReference type="PANTHER" id="PTHR30158">
    <property type="entry name" value="ACRA/E-RELATED COMPONENT OF DRUG EFFLUX TRANSPORTER"/>
    <property type="match status" value="1"/>
</dbReference>
<comment type="subcellular location">
    <subcellularLocation>
        <location evidence="1">Cell envelope</location>
    </subcellularLocation>
</comment>
<dbReference type="InterPro" id="IPR006143">
    <property type="entry name" value="RND_pump_MFP"/>
</dbReference>
<evidence type="ECO:0000259" key="6">
    <source>
        <dbReference type="Pfam" id="PF25917"/>
    </source>
</evidence>
<organism evidence="9 10">
    <name type="scientific">Cereibacter sphaeroides</name>
    <name type="common">Rhodobacter sphaeroides</name>
    <dbReference type="NCBI Taxonomy" id="1063"/>
    <lineage>
        <taxon>Bacteria</taxon>
        <taxon>Pseudomonadati</taxon>
        <taxon>Pseudomonadota</taxon>
        <taxon>Alphaproteobacteria</taxon>
        <taxon>Rhodobacterales</taxon>
        <taxon>Paracoccaceae</taxon>
        <taxon>Cereibacter</taxon>
    </lineage>
</organism>
<evidence type="ECO:0000259" key="7">
    <source>
        <dbReference type="Pfam" id="PF25944"/>
    </source>
</evidence>
<keyword evidence="4" id="KW-0732">Signal</keyword>
<feature type="domain" description="Multidrug resistance protein MdtA-like alpha-helical hairpin" evidence="5">
    <location>
        <begin position="101"/>
        <end position="167"/>
    </location>
</feature>
<dbReference type="InterPro" id="IPR058625">
    <property type="entry name" value="MdtA-like_BSH"/>
</dbReference>
<feature type="signal peptide" evidence="4">
    <location>
        <begin position="1"/>
        <end position="22"/>
    </location>
</feature>
<reference evidence="9 10" key="1">
    <citation type="submission" date="2018-08" db="EMBL/GenBank/DDBJ databases">
        <title>Draft genome sequence of Rhodobacter sphaeroides FY.</title>
        <authorList>
            <person name="Rayyan A."/>
            <person name="Meyer T.E."/>
            <person name="Kyndt J.A."/>
        </authorList>
    </citation>
    <scope>NUCLEOTIDE SEQUENCE [LARGE SCALE GENOMIC DNA]</scope>
    <source>
        <strain evidence="9 10">FY</strain>
    </source>
</reference>
<feature type="chain" id="PRO_5043847329" evidence="4">
    <location>
        <begin position="23"/>
        <end position="387"/>
    </location>
</feature>
<evidence type="ECO:0000256" key="2">
    <source>
        <dbReference type="ARBA" id="ARBA00009477"/>
    </source>
</evidence>
<evidence type="ECO:0000259" key="8">
    <source>
        <dbReference type="Pfam" id="PF25967"/>
    </source>
</evidence>
<dbReference type="RefSeq" id="WP_119000719.1">
    <property type="nucleotide sequence ID" value="NZ_CM125965.1"/>
</dbReference>
<dbReference type="GO" id="GO:0022857">
    <property type="term" value="F:transmembrane transporter activity"/>
    <property type="evidence" value="ECO:0007669"/>
    <property type="project" value="InterPro"/>
</dbReference>
<comment type="similarity">
    <text evidence="2">Belongs to the membrane fusion protein (MFP) (TC 8.A.1) family.</text>
</comment>
<dbReference type="Pfam" id="PF25967">
    <property type="entry name" value="RND-MFP_C"/>
    <property type="match status" value="1"/>
</dbReference>
<dbReference type="PANTHER" id="PTHR30158:SF3">
    <property type="entry name" value="MULTIDRUG EFFLUX PUMP SUBUNIT ACRA-RELATED"/>
    <property type="match status" value="1"/>
</dbReference>
<dbReference type="InterPro" id="IPR058627">
    <property type="entry name" value="MdtA-like_C"/>
</dbReference>
<dbReference type="SUPFAM" id="SSF111369">
    <property type="entry name" value="HlyD-like secretion proteins"/>
    <property type="match status" value="1"/>
</dbReference>
<dbReference type="Gene3D" id="2.40.420.20">
    <property type="match status" value="1"/>
</dbReference>
<evidence type="ECO:0000256" key="3">
    <source>
        <dbReference type="SAM" id="Coils"/>
    </source>
</evidence>
<dbReference type="NCBIfam" id="TIGR01730">
    <property type="entry name" value="RND_mfp"/>
    <property type="match status" value="1"/>
</dbReference>
<dbReference type="GO" id="GO:0046677">
    <property type="term" value="P:response to antibiotic"/>
    <property type="evidence" value="ECO:0007669"/>
    <property type="project" value="TreeGrafter"/>
</dbReference>
<evidence type="ECO:0000313" key="10">
    <source>
        <dbReference type="Proteomes" id="UP000266305"/>
    </source>
</evidence>
<keyword evidence="3" id="KW-0175">Coiled coil</keyword>
<comment type="caution">
    <text evidence="9">The sequence shown here is derived from an EMBL/GenBank/DDBJ whole genome shotgun (WGS) entry which is preliminary data.</text>
</comment>
<dbReference type="Gene3D" id="2.40.50.100">
    <property type="match status" value="1"/>
</dbReference>
<dbReference type="Gene3D" id="2.40.30.170">
    <property type="match status" value="1"/>
</dbReference>
<protein>
    <submittedName>
        <fullName evidence="9">Efflux RND transporter periplasmic adaptor subunit</fullName>
    </submittedName>
</protein>
<dbReference type="Proteomes" id="UP000266305">
    <property type="component" value="Unassembled WGS sequence"/>
</dbReference>
<dbReference type="FunFam" id="2.40.420.20:FF:000001">
    <property type="entry name" value="Efflux RND transporter periplasmic adaptor subunit"/>
    <property type="match status" value="1"/>
</dbReference>
<name>A0AAX1UIV8_CERSP</name>
<accession>A0AAX1UIV8</accession>
<feature type="domain" description="Multidrug resistance protein MdtA-like beta-barrel" evidence="7">
    <location>
        <begin position="207"/>
        <end position="292"/>
    </location>
</feature>
<sequence>MTFPRLPLVLAALILAAPAVRAEGPAGAERPPSPVTVVTLTAKDYPIISILPGRVTASEVAEVRPQVNGIIRERLFEEGTEVEKDQPLYKIEDDMYAAAVAAARAAVTQAEATLRSAEKDARRAEELFGNNAGSEQRLDTAVATRDAAAAALQMARAELKTAEINLSRTTVRAPIAGTIGLSQTTTGALVAEGQEAPLTTIRSLDRVHVDVTQSATDLLKWRSRTGKNTVGRVDENVALILADGSRYPLRGRLAAAEPQVQPTTGMVTLRIHFPNPQRILLPGMYVQVELPVARADKAVAVPHQAVIRDRLGVPAVWLVTEQNVIEARPVEIVKSDGDRWIVTKGLETGDRVVVAGFQKAAVGAPVAPEEQGALPGPAVKAEAATAN</sequence>
<feature type="coiled-coil region" evidence="3">
    <location>
        <begin position="100"/>
        <end position="172"/>
    </location>
</feature>
<feature type="domain" description="Multidrug resistance protein MdtA-like barrel-sandwich hybrid" evidence="6">
    <location>
        <begin position="59"/>
        <end position="201"/>
    </location>
</feature>
<evidence type="ECO:0000313" key="9">
    <source>
        <dbReference type="EMBL" id="RHZ93101.1"/>
    </source>
</evidence>
<evidence type="ECO:0000256" key="1">
    <source>
        <dbReference type="ARBA" id="ARBA00004196"/>
    </source>
</evidence>
<dbReference type="InterPro" id="IPR058624">
    <property type="entry name" value="MdtA-like_HH"/>
</dbReference>
<evidence type="ECO:0000256" key="4">
    <source>
        <dbReference type="SAM" id="SignalP"/>
    </source>
</evidence>
<gene>
    <name evidence="9" type="ORF">D1114_15730</name>
</gene>
<dbReference type="InterPro" id="IPR058626">
    <property type="entry name" value="MdtA-like_b-barrel"/>
</dbReference>
<proteinExistence type="inferred from homology"/>
<feature type="domain" description="Multidrug resistance protein MdtA-like C-terminal permuted SH3" evidence="8">
    <location>
        <begin position="298"/>
        <end position="359"/>
    </location>
</feature>
<dbReference type="Pfam" id="PF25876">
    <property type="entry name" value="HH_MFP_RND"/>
    <property type="match status" value="1"/>
</dbReference>
<dbReference type="Gene3D" id="1.10.287.470">
    <property type="entry name" value="Helix hairpin bin"/>
    <property type="match status" value="1"/>
</dbReference>